<keyword evidence="1" id="KW-0732">Signal</keyword>
<dbReference type="GO" id="GO:0019867">
    <property type="term" value="C:outer membrane"/>
    <property type="evidence" value="ECO:0007669"/>
    <property type="project" value="InterPro"/>
</dbReference>
<organism evidence="3 4">
    <name type="scientific">Candidatus Curtissbacteria bacterium RBG_16_39_7</name>
    <dbReference type="NCBI Taxonomy" id="1797707"/>
    <lineage>
        <taxon>Bacteria</taxon>
        <taxon>Candidatus Curtissiibacteriota</taxon>
    </lineage>
</organism>
<dbReference type="Pfam" id="PF07501">
    <property type="entry name" value="G5"/>
    <property type="match status" value="1"/>
</dbReference>
<protein>
    <recommendedName>
        <fullName evidence="2">G5 domain-containing protein</fullName>
    </recommendedName>
</protein>
<dbReference type="CDD" id="cd22786">
    <property type="entry name" value="DPBB_YuiC-like"/>
    <property type="match status" value="1"/>
</dbReference>
<dbReference type="Proteomes" id="UP000176628">
    <property type="component" value="Unassembled WGS sequence"/>
</dbReference>
<evidence type="ECO:0000259" key="2">
    <source>
        <dbReference type="PROSITE" id="PS51109"/>
    </source>
</evidence>
<dbReference type="EMBL" id="MFAV01000020">
    <property type="protein sequence ID" value="OGD86326.1"/>
    <property type="molecule type" value="Genomic_DNA"/>
</dbReference>
<dbReference type="AlphaFoldDB" id="A0A1F5G367"/>
<proteinExistence type="predicted"/>
<evidence type="ECO:0000313" key="4">
    <source>
        <dbReference type="Proteomes" id="UP000176628"/>
    </source>
</evidence>
<dbReference type="SMART" id="SM01208">
    <property type="entry name" value="G5"/>
    <property type="match status" value="1"/>
</dbReference>
<dbReference type="PANTHER" id="PTHR39160">
    <property type="entry name" value="CELL WALL-BINDING PROTEIN YOCH"/>
    <property type="match status" value="1"/>
</dbReference>
<comment type="caution">
    <text evidence="3">The sequence shown here is derived from an EMBL/GenBank/DDBJ whole genome shotgun (WGS) entry which is preliminary data.</text>
</comment>
<dbReference type="GO" id="GO:0004553">
    <property type="term" value="F:hydrolase activity, hydrolyzing O-glycosyl compounds"/>
    <property type="evidence" value="ECO:0007669"/>
    <property type="project" value="InterPro"/>
</dbReference>
<dbReference type="InterPro" id="IPR011098">
    <property type="entry name" value="G5_dom"/>
</dbReference>
<dbReference type="PANTHER" id="PTHR39160:SF4">
    <property type="entry name" value="RESUSCITATION-PROMOTING FACTOR RPFB"/>
    <property type="match status" value="1"/>
</dbReference>
<evidence type="ECO:0000256" key="1">
    <source>
        <dbReference type="ARBA" id="ARBA00022729"/>
    </source>
</evidence>
<sequence length="246" mass="27622">MSRAAKVVSRHSLRFIPLTLVALFSLFYFLGFSKESWAQEENNSPNTTPIAFLPYKENLLTQSHFSSKLILKEIPIPFGIKYEDDPTSNIGTFQTIQEGQVGEEIRTIKITYYQDNEYGKEVIKTERKEPQSKIVKRGTKEILGRLETPQGEITYKAKLRVWATSYDQNCRGCNETTATGMRTGYGVIAVDPKIIPLKSKVYVPGYGLAVAGDVGGGIKGAMVDLGFDDVKNGWWSARFTDIYILQ</sequence>
<dbReference type="Gene3D" id="2.40.40.10">
    <property type="entry name" value="RlpA-like domain"/>
    <property type="match status" value="1"/>
</dbReference>
<accession>A0A1F5G367</accession>
<gene>
    <name evidence="3" type="ORF">A2Z23_00205</name>
</gene>
<dbReference type="InterPro" id="IPR010611">
    <property type="entry name" value="3D_dom"/>
</dbReference>
<name>A0A1F5G367_9BACT</name>
<reference evidence="3 4" key="1">
    <citation type="journal article" date="2016" name="Nat. Commun.">
        <title>Thousands of microbial genomes shed light on interconnected biogeochemical processes in an aquifer system.</title>
        <authorList>
            <person name="Anantharaman K."/>
            <person name="Brown C.T."/>
            <person name="Hug L.A."/>
            <person name="Sharon I."/>
            <person name="Castelle C.J."/>
            <person name="Probst A.J."/>
            <person name="Thomas B.C."/>
            <person name="Singh A."/>
            <person name="Wilkins M.J."/>
            <person name="Karaoz U."/>
            <person name="Brodie E.L."/>
            <person name="Williams K.H."/>
            <person name="Hubbard S.S."/>
            <person name="Banfield J.F."/>
        </authorList>
    </citation>
    <scope>NUCLEOTIDE SEQUENCE [LARGE SCALE GENOMIC DNA]</scope>
</reference>
<feature type="domain" description="G5" evidence="2">
    <location>
        <begin position="62"/>
        <end position="141"/>
    </location>
</feature>
<evidence type="ECO:0000313" key="3">
    <source>
        <dbReference type="EMBL" id="OGD86326.1"/>
    </source>
</evidence>
<dbReference type="GO" id="GO:0009254">
    <property type="term" value="P:peptidoglycan turnover"/>
    <property type="evidence" value="ECO:0007669"/>
    <property type="project" value="InterPro"/>
</dbReference>
<dbReference type="Gene3D" id="2.20.230.10">
    <property type="entry name" value="Resuscitation-promoting factor rpfb"/>
    <property type="match status" value="1"/>
</dbReference>
<dbReference type="InterPro" id="IPR036908">
    <property type="entry name" value="RlpA-like_sf"/>
</dbReference>
<dbReference type="PROSITE" id="PS51109">
    <property type="entry name" value="G5"/>
    <property type="match status" value="1"/>
</dbReference>
<dbReference type="InterPro" id="IPR051933">
    <property type="entry name" value="Resuscitation_pf_RpfB"/>
</dbReference>
<dbReference type="Pfam" id="PF06725">
    <property type="entry name" value="3D"/>
    <property type="match status" value="1"/>
</dbReference>